<evidence type="ECO:0000256" key="1">
    <source>
        <dbReference type="SAM" id="Phobius"/>
    </source>
</evidence>
<evidence type="ECO:0000313" key="2">
    <source>
        <dbReference type="EMBL" id="CBX70853.1"/>
    </source>
</evidence>
<protein>
    <submittedName>
        <fullName evidence="2">Uncharacterized protein</fullName>
    </submittedName>
</protein>
<keyword evidence="1" id="KW-0812">Transmembrane</keyword>
<sequence length="51" mass="5981">MFGGYWIYRVRKIQVSDEPSEEVRSKSINNINFIFSVVMLAIHALILLLLR</sequence>
<dbReference type="AlphaFoldDB" id="F4MYE5"/>
<name>F4MYE5_YEREN</name>
<feature type="transmembrane region" description="Helical" evidence="1">
    <location>
        <begin position="31"/>
        <end position="50"/>
    </location>
</feature>
<proteinExistence type="predicted"/>
<gene>
    <name evidence="2" type="ORF">YEW_LK48490</name>
</gene>
<accession>F4MYE5</accession>
<keyword evidence="1" id="KW-1133">Transmembrane helix</keyword>
<dbReference type="EMBL" id="FR718551">
    <property type="protein sequence ID" value="CBX70853.1"/>
    <property type="molecule type" value="Genomic_DNA"/>
</dbReference>
<organism evidence="2">
    <name type="scientific">Yersinia enterocolitica W22703</name>
    <dbReference type="NCBI Taxonomy" id="913028"/>
    <lineage>
        <taxon>Bacteria</taxon>
        <taxon>Pseudomonadati</taxon>
        <taxon>Pseudomonadota</taxon>
        <taxon>Gammaproteobacteria</taxon>
        <taxon>Enterobacterales</taxon>
        <taxon>Yersiniaceae</taxon>
        <taxon>Yersinia</taxon>
    </lineage>
</organism>
<reference evidence="2" key="1">
    <citation type="journal article" date="2011" name="BMC Genomics">
        <title>Shotgun sequencing of Yersinia enterocolitica strain W22703 (biotype 2, serotype O:9): genomic evidence for oscillation between invertebrates and mammals.</title>
        <authorList>
            <person name="Fuchs T.M."/>
            <person name="Brandt K."/>
            <person name="Starke M."/>
            <person name="Rattei T."/>
        </authorList>
    </citation>
    <scope>NUCLEOTIDE SEQUENCE</scope>
</reference>
<keyword evidence="1" id="KW-0472">Membrane</keyword>